<evidence type="ECO:0000313" key="4">
    <source>
        <dbReference type="Proteomes" id="UP000469890"/>
    </source>
</evidence>
<feature type="compositionally biased region" description="Pro residues" evidence="1">
    <location>
        <begin position="705"/>
        <end position="727"/>
    </location>
</feature>
<feature type="region of interest" description="Disordered" evidence="1">
    <location>
        <begin position="545"/>
        <end position="587"/>
    </location>
</feature>
<evidence type="ECO:0000256" key="1">
    <source>
        <dbReference type="SAM" id="MobiDB-lite"/>
    </source>
</evidence>
<feature type="domain" description="LsmAD" evidence="2">
    <location>
        <begin position="230"/>
        <end position="301"/>
    </location>
</feature>
<feature type="region of interest" description="Disordered" evidence="1">
    <location>
        <begin position="442"/>
        <end position="520"/>
    </location>
</feature>
<feature type="compositionally biased region" description="Low complexity" evidence="1">
    <location>
        <begin position="473"/>
        <end position="520"/>
    </location>
</feature>
<comment type="caution">
    <text evidence="3">The sequence shown here is derived from an EMBL/GenBank/DDBJ whole genome shotgun (WGS) entry which is preliminary data.</text>
</comment>
<feature type="compositionally biased region" description="Basic and acidic residues" evidence="1">
    <location>
        <begin position="361"/>
        <end position="378"/>
    </location>
</feature>
<feature type="compositionally biased region" description="Low complexity" evidence="1">
    <location>
        <begin position="315"/>
        <end position="324"/>
    </location>
</feature>
<dbReference type="GO" id="GO:0003729">
    <property type="term" value="F:mRNA binding"/>
    <property type="evidence" value="ECO:0007669"/>
    <property type="project" value="TreeGrafter"/>
</dbReference>
<feature type="compositionally biased region" description="Polar residues" evidence="1">
    <location>
        <begin position="348"/>
        <end position="360"/>
    </location>
</feature>
<feature type="region of interest" description="Disordered" evidence="1">
    <location>
        <begin position="314"/>
        <end position="378"/>
    </location>
</feature>
<feature type="compositionally biased region" description="Low complexity" evidence="1">
    <location>
        <begin position="778"/>
        <end position="802"/>
    </location>
</feature>
<evidence type="ECO:0000313" key="3">
    <source>
        <dbReference type="EMBL" id="KAF1801433.1"/>
    </source>
</evidence>
<dbReference type="EMBL" id="JAAECE010000005">
    <property type="protein sequence ID" value="KAF1801433.1"/>
    <property type="molecule type" value="Genomic_DNA"/>
</dbReference>
<protein>
    <recommendedName>
        <fullName evidence="2">LsmAD domain-containing protein</fullName>
    </recommendedName>
</protein>
<sequence>MSFSKSQGKKQDSAQNGGGHQQKQQNRSNNNNNNSKKWASNNNATAGSTRNNHASTVATTGFEQDAATTKQLHDRMLFLLGNLTGTLVEATVKDGCKFKGIFHGASTEGDLGIALKLAQKIYDPNAPIDKDKTNPNPIKNTLLIFSNDLVEMNAVNVDLTSSSGTETNDRNTFKTDTDISGRLDIKERELHRWAPTEDDNHGGALEGGLDDTDAHGGGSWDQFAANEKLFGLKTDFNEEIYTTPLNRSAPGYKDREKRAIKMANEIQKTATTNVHMLEERGLAIDDSGMDEEDLYGAVVRDNPNKYVPPALRKLQQQQQQQQQQQKKEKPVATGNPLNKLITSDLPKTASNPSPIANLPTTRRESSEKNHSNEPPKRIEAEIATTFRHFAMMEKDKLHAKKQALQKKEKDGRLAELKAFHQSFKLNVPIPADLVPLLSKKKAPISSEQTSNDANKNGSPVKKTSTPPPPPPQQATATTTTTPAATTAKTPAAEKASTTTTSQASPSPASATTTTTASSAAASNSFKFNVKASSFKPNPSAAAFVPGGGGASSNSSSSRSPAPVPMGMPIPHHHHTSNTTTPEDNSHPHTFFGGHGGRQIKKSNGPAEHLTMTEAFVPSFIDKNIPASAIGPTWPFGHKSYRVQFSQFGYDEDVYSYPSPNYGYYPAQYRYPFPHHQMPYPQFVQPPPMPPGAYSPQMANVSPHGSPFPPPPPSVAVPAPPPPQPQGYPSPQQRSPMVPQQMPPPPQLYQYGGGAPMMMRYPPEMMMQRPVMVETVPYSSPHHPQQQQQQDTSATTTTDSGTDTPPPSH</sequence>
<dbReference type="PANTHER" id="PTHR12854">
    <property type="entry name" value="ATAXIN 2-RELATED"/>
    <property type="match status" value="1"/>
</dbReference>
<name>A0A8H4BH44_MUCCL</name>
<feature type="compositionally biased region" description="Low complexity" evidence="1">
    <location>
        <begin position="21"/>
        <end position="43"/>
    </location>
</feature>
<dbReference type="InterPro" id="IPR045117">
    <property type="entry name" value="ATXN2-like"/>
</dbReference>
<dbReference type="InterPro" id="IPR009604">
    <property type="entry name" value="LsmAD_domain"/>
</dbReference>
<dbReference type="AlphaFoldDB" id="A0A8H4BH44"/>
<accession>A0A8H4BH44</accession>
<evidence type="ECO:0000259" key="2">
    <source>
        <dbReference type="SMART" id="SM01272"/>
    </source>
</evidence>
<proteinExistence type="predicted"/>
<organism evidence="3 4">
    <name type="scientific">Mucor circinelloides f. lusitanicus</name>
    <name type="common">Mucor racemosus var. lusitanicus</name>
    <dbReference type="NCBI Taxonomy" id="29924"/>
    <lineage>
        <taxon>Eukaryota</taxon>
        <taxon>Fungi</taxon>
        <taxon>Fungi incertae sedis</taxon>
        <taxon>Mucoromycota</taxon>
        <taxon>Mucoromycotina</taxon>
        <taxon>Mucoromycetes</taxon>
        <taxon>Mucorales</taxon>
        <taxon>Mucorineae</taxon>
        <taxon>Mucoraceae</taxon>
        <taxon>Mucor</taxon>
    </lineage>
</organism>
<dbReference type="GO" id="GO:0034063">
    <property type="term" value="P:stress granule assembly"/>
    <property type="evidence" value="ECO:0007669"/>
    <property type="project" value="TreeGrafter"/>
</dbReference>
<gene>
    <name evidence="3" type="ORF">FB192DRAFT_1385818</name>
</gene>
<feature type="region of interest" description="Disordered" evidence="1">
    <location>
        <begin position="771"/>
        <end position="808"/>
    </location>
</feature>
<feature type="compositionally biased region" description="Polar residues" evidence="1">
    <location>
        <begin position="445"/>
        <end position="457"/>
    </location>
</feature>
<feature type="region of interest" description="Disordered" evidence="1">
    <location>
        <begin position="688"/>
        <end position="750"/>
    </location>
</feature>
<feature type="region of interest" description="Disordered" evidence="1">
    <location>
        <begin position="191"/>
        <end position="220"/>
    </location>
</feature>
<dbReference type="SMART" id="SM01272">
    <property type="entry name" value="LsmAD"/>
    <property type="match status" value="1"/>
</dbReference>
<feature type="region of interest" description="Disordered" evidence="1">
    <location>
        <begin position="1"/>
        <end position="52"/>
    </location>
</feature>
<feature type="compositionally biased region" description="Low complexity" evidence="1">
    <location>
        <begin position="551"/>
        <end position="560"/>
    </location>
</feature>
<dbReference type="Pfam" id="PF06741">
    <property type="entry name" value="LsmAD"/>
    <property type="match status" value="1"/>
</dbReference>
<reference evidence="3 4" key="1">
    <citation type="submission" date="2019-09" db="EMBL/GenBank/DDBJ databases">
        <authorList>
            <consortium name="DOE Joint Genome Institute"/>
            <person name="Mondo S.J."/>
            <person name="Navarro-Mendoza M.I."/>
            <person name="Perez-Arques C."/>
            <person name="Panchal S."/>
            <person name="Nicolas F.E."/>
            <person name="Ganguly P."/>
            <person name="Pangilinan J."/>
            <person name="Grigoriev I."/>
            <person name="Heitman J."/>
            <person name="Sanya K."/>
            <person name="Garre V."/>
        </authorList>
    </citation>
    <scope>NUCLEOTIDE SEQUENCE [LARGE SCALE GENOMIC DNA]</scope>
    <source>
        <strain evidence="3 4">MU402</strain>
    </source>
</reference>
<feature type="compositionally biased region" description="Basic and acidic residues" evidence="1">
    <location>
        <begin position="191"/>
        <end position="201"/>
    </location>
</feature>
<feature type="compositionally biased region" description="Low complexity" evidence="1">
    <location>
        <begin position="728"/>
        <end position="739"/>
    </location>
</feature>
<dbReference type="Pfam" id="PF14438">
    <property type="entry name" value="SM-ATX"/>
    <property type="match status" value="1"/>
</dbReference>
<dbReference type="InterPro" id="IPR025852">
    <property type="entry name" value="SM_dom_ATX"/>
</dbReference>
<dbReference type="GO" id="GO:0010494">
    <property type="term" value="C:cytoplasmic stress granule"/>
    <property type="evidence" value="ECO:0007669"/>
    <property type="project" value="TreeGrafter"/>
</dbReference>
<dbReference type="Proteomes" id="UP000469890">
    <property type="component" value="Unassembled WGS sequence"/>
</dbReference>
<dbReference type="PANTHER" id="PTHR12854:SF7">
    <property type="entry name" value="ATAXIN-2 HOMOLOG"/>
    <property type="match status" value="1"/>
</dbReference>